<feature type="transmembrane region" description="Helical" evidence="1">
    <location>
        <begin position="854"/>
        <end position="873"/>
    </location>
</feature>
<dbReference type="AlphaFoldDB" id="A0A9N9GY65"/>
<keyword evidence="1" id="KW-1133">Transmembrane helix</keyword>
<keyword evidence="4" id="KW-1185">Reference proteome</keyword>
<reference evidence="3" key="1">
    <citation type="submission" date="2021-06" db="EMBL/GenBank/DDBJ databases">
        <authorList>
            <person name="Kallberg Y."/>
            <person name="Tangrot J."/>
            <person name="Rosling A."/>
        </authorList>
    </citation>
    <scope>NUCLEOTIDE SEQUENCE</scope>
    <source>
        <strain evidence="3">MT106</strain>
    </source>
</reference>
<evidence type="ECO:0000313" key="4">
    <source>
        <dbReference type="Proteomes" id="UP000789831"/>
    </source>
</evidence>
<protein>
    <submittedName>
        <fullName evidence="3">2305_t:CDS:1</fullName>
    </submittedName>
</protein>
<proteinExistence type="predicted"/>
<feature type="signal peptide" evidence="2">
    <location>
        <begin position="1"/>
        <end position="23"/>
    </location>
</feature>
<name>A0A9N9GY65_9GLOM</name>
<feature type="transmembrane region" description="Helical" evidence="1">
    <location>
        <begin position="707"/>
        <end position="725"/>
    </location>
</feature>
<feature type="transmembrane region" description="Helical" evidence="1">
    <location>
        <begin position="676"/>
        <end position="695"/>
    </location>
</feature>
<feature type="transmembrane region" description="Helical" evidence="1">
    <location>
        <begin position="745"/>
        <end position="763"/>
    </location>
</feature>
<keyword evidence="2" id="KW-0732">Signal</keyword>
<organism evidence="3 4">
    <name type="scientific">Ambispora gerdemannii</name>
    <dbReference type="NCBI Taxonomy" id="144530"/>
    <lineage>
        <taxon>Eukaryota</taxon>
        <taxon>Fungi</taxon>
        <taxon>Fungi incertae sedis</taxon>
        <taxon>Mucoromycota</taxon>
        <taxon>Glomeromycotina</taxon>
        <taxon>Glomeromycetes</taxon>
        <taxon>Archaeosporales</taxon>
        <taxon>Ambisporaceae</taxon>
        <taxon>Ambispora</taxon>
    </lineage>
</organism>
<evidence type="ECO:0000256" key="2">
    <source>
        <dbReference type="SAM" id="SignalP"/>
    </source>
</evidence>
<evidence type="ECO:0000313" key="3">
    <source>
        <dbReference type="EMBL" id="CAG8635142.1"/>
    </source>
</evidence>
<evidence type="ECO:0000256" key="1">
    <source>
        <dbReference type="SAM" id="Phobius"/>
    </source>
</evidence>
<dbReference type="Proteomes" id="UP000789831">
    <property type="component" value="Unassembled WGS sequence"/>
</dbReference>
<dbReference type="EMBL" id="CAJVPL010003570">
    <property type="protein sequence ID" value="CAG8635142.1"/>
    <property type="molecule type" value="Genomic_DNA"/>
</dbReference>
<feature type="transmembrane region" description="Helical" evidence="1">
    <location>
        <begin position="783"/>
        <end position="806"/>
    </location>
</feature>
<dbReference type="OrthoDB" id="2420894at2759"/>
<comment type="caution">
    <text evidence="3">The sequence shown here is derived from an EMBL/GenBank/DDBJ whole genome shotgun (WGS) entry which is preliminary data.</text>
</comment>
<gene>
    <name evidence="3" type="ORF">AGERDE_LOCUS10711</name>
</gene>
<keyword evidence="1" id="KW-0812">Transmembrane</keyword>
<feature type="chain" id="PRO_5040512453" evidence="2">
    <location>
        <begin position="24"/>
        <end position="908"/>
    </location>
</feature>
<keyword evidence="1" id="KW-0472">Membrane</keyword>
<sequence length="908" mass="102756">MERIQNILFLLLILSINFSCSYSAYNNSITYTESISDFIINDQDATSYPDGTVLLHLLPSATFNLTKISLRLVFPNGTVRATDIEVGFLGNYNNSRTYVYALTENNIFITYVTDTPTEIGYKCAIIANWNGEITFGPFDLVKSTVIGYYQYFVLNVNPSKGFLWAQISETNVVWFQFTAPDQKGQISLVKTNVITSPPGTNFSRAKAFPTVDGNYGIAFTAKSNKKQIYNADNSTIPLSPIWLTYTTFLKDNQMFLVYQTVMNLSELSICDCSAHYDSSGYTCILLGQTQNATTQGVESAFLKVDFYSTGSILAIEQFNIEGEHSFAVNQSWIYKIRPLYYGGYIIISLNITAEKLTGLIYSPNSTYVNNWKLGDMPLDTFVAQGILPNNTIWLSYQHLVDNSSWSLITCDIPKMIEDNLGFYNPNVIEVSPHNKSVNVGWSDRISLTYRYPVVLASANISIYQYRENATDLLRQTISAQTNLCEVSPTDPNKITCTVLATTFSLPNTKYYVVVENNFVKTALKDEPLYGIKPYLWNLTTDPVEFDTVYVDYAVSLVRLSREGSTMFLNLNHSEKIGFFDGIKHTLTEILPIDSNRIVPKYKSQSDPDSNDQQLLQFEVLPVKDLRKPNVKNIVSSVNMLISDKYVTGLANDNYTKYLDETYGFTTIPNLWGEIRYRLIGGLVVSVALIVIYFIARRKNKDVSQVNFAKNMIIFRVVLSIVDLTFDTLFVINNSSDVPSLFLPSMFFYIFPFVMNFSWGYIILLRQTRKYEEFSKWLEEHTKIATFFTLLGGSSIEVIGILSSHIFGLEWFNAPFQGEADNLILLGAALDILIEDIPQLIIQIMYKTSTVSYSIIPLSTLIVTSIVLGFNILARTYDTIIVCRGYNRYRKTDFETPKSAGNSMTRIPL</sequence>
<accession>A0A9N9GY65</accession>